<protein>
    <submittedName>
        <fullName evidence="2">Uncharacterized protein</fullName>
    </submittedName>
</protein>
<name>A0A4Y2TL19_ARAVE</name>
<dbReference type="AlphaFoldDB" id="A0A4Y2TL19"/>
<evidence type="ECO:0000256" key="1">
    <source>
        <dbReference type="SAM" id="SignalP"/>
    </source>
</evidence>
<accession>A0A4Y2TL19</accession>
<feature type="signal peptide" evidence="1">
    <location>
        <begin position="1"/>
        <end position="25"/>
    </location>
</feature>
<comment type="caution">
    <text evidence="2">The sequence shown here is derived from an EMBL/GenBank/DDBJ whole genome shotgun (WGS) entry which is preliminary data.</text>
</comment>
<gene>
    <name evidence="2" type="ORF">AVEN_156068_1</name>
</gene>
<sequence>MVLRHNMPCLNPLGHWWGLLTFVSCTTTNNAPVSMELDNHGGELPVASQTPRSNSLLKSTSIYQLLIMMVKSTARGHNLLPPFYGPQA</sequence>
<dbReference type="PROSITE" id="PS51257">
    <property type="entry name" value="PROKAR_LIPOPROTEIN"/>
    <property type="match status" value="1"/>
</dbReference>
<dbReference type="Proteomes" id="UP000499080">
    <property type="component" value="Unassembled WGS sequence"/>
</dbReference>
<feature type="chain" id="PRO_5021318158" evidence="1">
    <location>
        <begin position="26"/>
        <end position="88"/>
    </location>
</feature>
<organism evidence="2 3">
    <name type="scientific">Araneus ventricosus</name>
    <name type="common">Orbweaver spider</name>
    <name type="synonym">Epeira ventricosa</name>
    <dbReference type="NCBI Taxonomy" id="182803"/>
    <lineage>
        <taxon>Eukaryota</taxon>
        <taxon>Metazoa</taxon>
        <taxon>Ecdysozoa</taxon>
        <taxon>Arthropoda</taxon>
        <taxon>Chelicerata</taxon>
        <taxon>Arachnida</taxon>
        <taxon>Araneae</taxon>
        <taxon>Araneomorphae</taxon>
        <taxon>Entelegynae</taxon>
        <taxon>Araneoidea</taxon>
        <taxon>Araneidae</taxon>
        <taxon>Araneus</taxon>
    </lineage>
</organism>
<reference evidence="2 3" key="1">
    <citation type="journal article" date="2019" name="Sci. Rep.">
        <title>Orb-weaving spider Araneus ventricosus genome elucidates the spidroin gene catalogue.</title>
        <authorList>
            <person name="Kono N."/>
            <person name="Nakamura H."/>
            <person name="Ohtoshi R."/>
            <person name="Moran D.A.P."/>
            <person name="Shinohara A."/>
            <person name="Yoshida Y."/>
            <person name="Fujiwara M."/>
            <person name="Mori M."/>
            <person name="Tomita M."/>
            <person name="Arakawa K."/>
        </authorList>
    </citation>
    <scope>NUCLEOTIDE SEQUENCE [LARGE SCALE GENOMIC DNA]</scope>
</reference>
<proteinExistence type="predicted"/>
<evidence type="ECO:0000313" key="3">
    <source>
        <dbReference type="Proteomes" id="UP000499080"/>
    </source>
</evidence>
<dbReference type="EMBL" id="BGPR01029269">
    <property type="protein sequence ID" value="GBO00952.1"/>
    <property type="molecule type" value="Genomic_DNA"/>
</dbReference>
<keyword evidence="1" id="KW-0732">Signal</keyword>
<keyword evidence="3" id="KW-1185">Reference proteome</keyword>
<evidence type="ECO:0000313" key="2">
    <source>
        <dbReference type="EMBL" id="GBO00952.1"/>
    </source>
</evidence>